<dbReference type="GO" id="GO:0070041">
    <property type="term" value="F:rRNA (uridine-C5-)-methyltransferase activity"/>
    <property type="evidence" value="ECO:0007669"/>
    <property type="project" value="TreeGrafter"/>
</dbReference>
<gene>
    <name evidence="6" type="ORF">SAMN05660443_1852</name>
</gene>
<dbReference type="STRING" id="1122252.SAMN05660443_1852"/>
<organism evidence="6 7">
    <name type="scientific">Marinospirillum celere</name>
    <dbReference type="NCBI Taxonomy" id="1122252"/>
    <lineage>
        <taxon>Bacteria</taxon>
        <taxon>Pseudomonadati</taxon>
        <taxon>Pseudomonadota</taxon>
        <taxon>Gammaproteobacteria</taxon>
        <taxon>Oceanospirillales</taxon>
        <taxon>Oceanospirillaceae</taxon>
        <taxon>Marinospirillum</taxon>
    </lineage>
</organism>
<sequence length="383" mass="43574">MYPARTEQNLPLRPGCEPACPGCPHRQLAAAASETQKFNWLQQQLAPWQDRLQPLKAVAAEKRWGYRDRVTLACRWLPEQGWQIGMHLKNAWQDEVLAIPNCPLHTPRTNRLMQLLAAYLPTAETFPLAWLVQAGSQITLVVKSRNQPPLAWLEDLYPEMERLGYEGLWLHLNPSTGKKVLAKKTWQLVWGQPRSLDSQGLIYGPQGFQQLLPELYQQALQEAERFLQPDDQSCVVDLYSGAGASLQRWLNQQAACVGVESGGEAVEAAADNAHEALILRGYCRERLPQIQAWVASTDPDQQQTRLLYTNPPRIGMEPEVTRWVNESYQPERLAYLSCSAGTLKRDLESLSNYQVVRLQPYDFFPQTRHVETLALLKLTAKRN</sequence>
<evidence type="ECO:0000313" key="7">
    <source>
        <dbReference type="Proteomes" id="UP000199058"/>
    </source>
</evidence>
<accession>A0A1I1HD36</accession>
<keyword evidence="7" id="KW-1185">Reference proteome</keyword>
<feature type="active site" description="Nucleophile" evidence="4">
    <location>
        <position position="338"/>
    </location>
</feature>
<dbReference type="GO" id="GO:0070475">
    <property type="term" value="P:rRNA base methylation"/>
    <property type="evidence" value="ECO:0007669"/>
    <property type="project" value="TreeGrafter"/>
</dbReference>
<dbReference type="RefSeq" id="WP_091962419.1">
    <property type="nucleotide sequence ID" value="NZ_FOLH01000003.1"/>
</dbReference>
<dbReference type="EMBL" id="FOLH01000003">
    <property type="protein sequence ID" value="SFC19898.1"/>
    <property type="molecule type" value="Genomic_DNA"/>
</dbReference>
<dbReference type="OrthoDB" id="9804590at2"/>
<keyword evidence="2 4" id="KW-0808">Transferase</keyword>
<dbReference type="Proteomes" id="UP000199058">
    <property type="component" value="Unassembled WGS sequence"/>
</dbReference>
<feature type="binding site" evidence="4">
    <location>
        <position position="260"/>
    </location>
    <ligand>
        <name>S-adenosyl-L-methionine</name>
        <dbReference type="ChEBI" id="CHEBI:59789"/>
    </ligand>
</feature>
<proteinExistence type="inferred from homology"/>
<protein>
    <submittedName>
        <fullName evidence="6">tRNA (Uracil-5-)-methyltransferase</fullName>
    </submittedName>
</protein>
<evidence type="ECO:0000256" key="2">
    <source>
        <dbReference type="ARBA" id="ARBA00022679"/>
    </source>
</evidence>
<feature type="binding site" evidence="4">
    <location>
        <position position="310"/>
    </location>
    <ligand>
        <name>S-adenosyl-L-methionine</name>
        <dbReference type="ChEBI" id="CHEBI:59789"/>
    </ligand>
</feature>
<dbReference type="Pfam" id="PF05958">
    <property type="entry name" value="tRNA_U5-meth_tr"/>
    <property type="match status" value="1"/>
</dbReference>
<dbReference type="PANTHER" id="PTHR11061:SF30">
    <property type="entry name" value="TRNA (URACIL(54)-C(5))-METHYLTRANSFERASE"/>
    <property type="match status" value="1"/>
</dbReference>
<dbReference type="InterPro" id="IPR030390">
    <property type="entry name" value="MeTrfase_TrmA_AS"/>
</dbReference>
<comment type="similarity">
    <text evidence="4">Belongs to the class I-like SAM-binding methyltransferase superfamily. RNA M5U methyltransferase family.</text>
</comment>
<evidence type="ECO:0000256" key="4">
    <source>
        <dbReference type="PROSITE-ProRule" id="PRU01024"/>
    </source>
</evidence>
<name>A0A1I1HD36_9GAMM</name>
<dbReference type="Gene3D" id="2.40.50.1070">
    <property type="match status" value="1"/>
</dbReference>
<keyword evidence="3 4" id="KW-0949">S-adenosyl-L-methionine</keyword>
<dbReference type="PANTHER" id="PTHR11061">
    <property type="entry name" value="RNA M5U METHYLTRANSFERASE"/>
    <property type="match status" value="1"/>
</dbReference>
<dbReference type="SUPFAM" id="SSF53335">
    <property type="entry name" value="S-adenosyl-L-methionine-dependent methyltransferases"/>
    <property type="match status" value="1"/>
</dbReference>
<dbReference type="PROSITE" id="PS51687">
    <property type="entry name" value="SAM_MT_RNA_M5U"/>
    <property type="match status" value="1"/>
</dbReference>
<dbReference type="AlphaFoldDB" id="A0A1I1HD36"/>
<feature type="binding site" evidence="4">
    <location>
        <position position="210"/>
    </location>
    <ligand>
        <name>S-adenosyl-L-methionine</name>
        <dbReference type="ChEBI" id="CHEBI:59789"/>
    </ligand>
</feature>
<evidence type="ECO:0000256" key="3">
    <source>
        <dbReference type="ARBA" id="ARBA00022691"/>
    </source>
</evidence>
<reference evidence="6 7" key="1">
    <citation type="submission" date="2016-10" db="EMBL/GenBank/DDBJ databases">
        <authorList>
            <person name="de Groot N.N."/>
        </authorList>
    </citation>
    <scope>NUCLEOTIDE SEQUENCE [LARGE SCALE GENOMIC DNA]</scope>
    <source>
        <strain evidence="6 7">DSM 18438</strain>
    </source>
</reference>
<feature type="binding site" evidence="4">
    <location>
        <position position="239"/>
    </location>
    <ligand>
        <name>S-adenosyl-L-methionine</name>
        <dbReference type="ChEBI" id="CHEBI:59789"/>
    </ligand>
</feature>
<dbReference type="PROSITE" id="PS01230">
    <property type="entry name" value="TRMA_1"/>
    <property type="match status" value="1"/>
</dbReference>
<keyword evidence="1 4" id="KW-0489">Methyltransferase</keyword>
<feature type="active site" evidence="5">
    <location>
        <position position="338"/>
    </location>
</feature>
<dbReference type="Gene3D" id="3.40.50.150">
    <property type="entry name" value="Vaccinia Virus protein VP39"/>
    <property type="match status" value="1"/>
</dbReference>
<evidence type="ECO:0000256" key="5">
    <source>
        <dbReference type="PROSITE-ProRule" id="PRU10015"/>
    </source>
</evidence>
<evidence type="ECO:0000313" key="6">
    <source>
        <dbReference type="EMBL" id="SFC19898.1"/>
    </source>
</evidence>
<dbReference type="InterPro" id="IPR010280">
    <property type="entry name" value="U5_MeTrfase_fam"/>
</dbReference>
<dbReference type="InterPro" id="IPR029063">
    <property type="entry name" value="SAM-dependent_MTases_sf"/>
</dbReference>
<evidence type="ECO:0000256" key="1">
    <source>
        <dbReference type="ARBA" id="ARBA00022603"/>
    </source>
</evidence>